<dbReference type="PANTHER" id="PTHR39335:SF1">
    <property type="entry name" value="BLL4220 PROTEIN"/>
    <property type="match status" value="1"/>
</dbReference>
<dbReference type="GO" id="GO:0043448">
    <property type="term" value="P:alkane catabolic process"/>
    <property type="evidence" value="ECO:0007669"/>
    <property type="project" value="TreeGrafter"/>
</dbReference>
<feature type="signal peptide" evidence="2">
    <location>
        <begin position="1"/>
        <end position="22"/>
    </location>
</feature>
<organism evidence="3 4">
    <name type="scientific">Thermobispora bispora (strain ATCC 19993 / DSM 43833 / CBS 139.67 / JCM 10125 / KCTC 9307 / NBRC 14880 / R51)</name>
    <dbReference type="NCBI Taxonomy" id="469371"/>
    <lineage>
        <taxon>Bacteria</taxon>
        <taxon>Bacillati</taxon>
        <taxon>Actinomycetota</taxon>
        <taxon>Actinomycetes</taxon>
        <taxon>Streptosporangiales</taxon>
        <taxon>Streptosporangiaceae</taxon>
        <taxon>Thermobispora</taxon>
    </lineage>
</organism>
<dbReference type="eggNOG" id="COG4315">
    <property type="taxonomic scope" value="Bacteria"/>
</dbReference>
<protein>
    <recommendedName>
        <fullName evidence="5">Lipoprotein</fullName>
    </recommendedName>
</protein>
<dbReference type="InterPro" id="IPR005297">
    <property type="entry name" value="Lipoprotein_repeat"/>
</dbReference>
<evidence type="ECO:0000256" key="1">
    <source>
        <dbReference type="SAM" id="MobiDB-lite"/>
    </source>
</evidence>
<feature type="compositionally biased region" description="Polar residues" evidence="1">
    <location>
        <begin position="25"/>
        <end position="48"/>
    </location>
</feature>
<proteinExistence type="predicted"/>
<dbReference type="RefSeq" id="WP_013133583.1">
    <property type="nucleotide sequence ID" value="NC_014165.1"/>
</dbReference>
<evidence type="ECO:0000313" key="3">
    <source>
        <dbReference type="EMBL" id="ADG90050.1"/>
    </source>
</evidence>
<feature type="region of interest" description="Disordered" evidence="1">
    <location>
        <begin position="25"/>
        <end position="70"/>
    </location>
</feature>
<dbReference type="EMBL" id="CP001874">
    <property type="protein sequence ID" value="ADG90050.1"/>
    <property type="molecule type" value="Genomic_DNA"/>
</dbReference>
<dbReference type="Proteomes" id="UP000006640">
    <property type="component" value="Chromosome"/>
</dbReference>
<evidence type="ECO:0000256" key="2">
    <source>
        <dbReference type="SAM" id="SignalP"/>
    </source>
</evidence>
<dbReference type="AlphaFoldDB" id="D6Y9L9"/>
<dbReference type="Pfam" id="PF03640">
    <property type="entry name" value="Lipoprotein_15"/>
    <property type="match status" value="2"/>
</dbReference>
<dbReference type="KEGG" id="tbi:Tbis_3360"/>
<dbReference type="PROSITE" id="PS51257">
    <property type="entry name" value="PROKAR_LIPOPROTEIN"/>
    <property type="match status" value="1"/>
</dbReference>
<evidence type="ECO:0000313" key="4">
    <source>
        <dbReference type="Proteomes" id="UP000006640"/>
    </source>
</evidence>
<accession>D6Y9L9</accession>
<feature type="chain" id="PRO_5003091229" description="Lipoprotein" evidence="2">
    <location>
        <begin position="23"/>
        <end position="189"/>
    </location>
</feature>
<sequence length="189" mass="19729">MRKLLFVGAIAAGLLVSGCGGAEQKSTPVAANEVNQTSPGELSPTATEMSPEISPSPMSPASPAQATPTGPAKIDVAQTRFGPVLVGEGGRTVYMFTKDKNGQPTCVDACAAAWPPVLTLGQPQAGPGVKADLLGTVQRPDGTTQVTYNKHPLYYYAKDQQPGDLTGHDVDDFDGEWYAVTPEGKKVKD</sequence>
<gene>
    <name evidence="3" type="ordered locus">Tbis_3360</name>
</gene>
<dbReference type="STRING" id="469371.Tbis_3360"/>
<keyword evidence="2" id="KW-0732">Signal</keyword>
<keyword evidence="4" id="KW-1185">Reference proteome</keyword>
<dbReference type="PANTHER" id="PTHR39335">
    <property type="entry name" value="BLL4220 PROTEIN"/>
    <property type="match status" value="1"/>
</dbReference>
<name>D6Y9L9_THEBD</name>
<reference evidence="3 4" key="1">
    <citation type="submission" date="2010-01" db="EMBL/GenBank/DDBJ databases">
        <title>The complete genome of Thermobispora bispora DSM 43833.</title>
        <authorList>
            <consortium name="US DOE Joint Genome Institute (JGI-PGF)"/>
            <person name="Lucas S."/>
            <person name="Copeland A."/>
            <person name="Lapidus A."/>
            <person name="Glavina del Rio T."/>
            <person name="Dalin E."/>
            <person name="Tice H."/>
            <person name="Bruce D."/>
            <person name="Goodwin L."/>
            <person name="Pitluck S."/>
            <person name="Kyrpides N."/>
            <person name="Mavromatis K."/>
            <person name="Ivanova N."/>
            <person name="Mikhailova N."/>
            <person name="Chertkov O."/>
            <person name="Brettin T."/>
            <person name="Detter J.C."/>
            <person name="Han C."/>
            <person name="Larimer F."/>
            <person name="Land M."/>
            <person name="Hauser L."/>
            <person name="Markowitz V."/>
            <person name="Cheng J.-F."/>
            <person name="Hugenholtz P."/>
            <person name="Woyke T."/>
            <person name="Wu D."/>
            <person name="Jando M."/>
            <person name="Schneider S."/>
            <person name="Klenk H.-P."/>
            <person name="Eisen J.A."/>
        </authorList>
    </citation>
    <scope>NUCLEOTIDE SEQUENCE [LARGE SCALE GENOMIC DNA]</scope>
    <source>
        <strain evidence="4">ATCC 19993 / DSM 43833 / CBS 139.67 / JCM 10125 / KCTC 9307 / NBRC 14880 / R51</strain>
    </source>
</reference>
<dbReference type="HOGENOM" id="CLU_053665_0_1_11"/>
<feature type="compositionally biased region" description="Low complexity" evidence="1">
    <location>
        <begin position="50"/>
        <end position="70"/>
    </location>
</feature>
<evidence type="ECO:0008006" key="5">
    <source>
        <dbReference type="Google" id="ProtNLM"/>
    </source>
</evidence>